<sequence>MARRKRAAGNFNSAFDEELENVETPEDDLQNDTQQNLSNETVVEEDLLSTNEETPTKETIQETVPSSESSNKFGLVRETQKHLSEMIPRTYKLRQDTVDSLESLVYKDKKRSRKIPGTKGFISDFVDNAIWQHFLQLGLITEEEANKHVKDYSKYPINIDNFNDYMNEIEEDY</sequence>
<feature type="region of interest" description="Disordered" evidence="1">
    <location>
        <begin position="1"/>
        <end position="73"/>
    </location>
</feature>
<dbReference type="Proteomes" id="UP000095094">
    <property type="component" value="Unassembled WGS sequence"/>
</dbReference>
<evidence type="ECO:0000313" key="2">
    <source>
        <dbReference type="EMBL" id="OEG18720.1"/>
    </source>
</evidence>
<reference evidence="3" key="1">
    <citation type="submission" date="2016-09" db="EMBL/GenBank/DDBJ databases">
        <authorList>
            <person name="Gulvik C.A."/>
        </authorList>
    </citation>
    <scope>NUCLEOTIDE SEQUENCE [LARGE SCALE GENOMIC DNA]</scope>
    <source>
        <strain evidence="3">LMG 8895</strain>
    </source>
</reference>
<organism evidence="2 3">
    <name type="scientific">Enterococcus termitis</name>
    <dbReference type="NCBI Taxonomy" id="332950"/>
    <lineage>
        <taxon>Bacteria</taxon>
        <taxon>Bacillati</taxon>
        <taxon>Bacillota</taxon>
        <taxon>Bacilli</taxon>
        <taxon>Lactobacillales</taxon>
        <taxon>Enterococcaceae</taxon>
        <taxon>Enterococcus</taxon>
    </lineage>
</organism>
<feature type="compositionally biased region" description="Acidic residues" evidence="1">
    <location>
        <begin position="15"/>
        <end position="30"/>
    </location>
</feature>
<accession>A0A1E5H260</accession>
<keyword evidence="3" id="KW-1185">Reference proteome</keyword>
<dbReference type="EMBL" id="MIJY01000005">
    <property type="protein sequence ID" value="OEG18720.1"/>
    <property type="molecule type" value="Genomic_DNA"/>
</dbReference>
<evidence type="ECO:0000256" key="1">
    <source>
        <dbReference type="SAM" id="MobiDB-lite"/>
    </source>
</evidence>
<comment type="caution">
    <text evidence="2">The sequence shown here is derived from an EMBL/GenBank/DDBJ whole genome shotgun (WGS) entry which is preliminary data.</text>
</comment>
<evidence type="ECO:0000313" key="3">
    <source>
        <dbReference type="Proteomes" id="UP000095094"/>
    </source>
</evidence>
<gene>
    <name evidence="2" type="ORF">BCR25_16095</name>
</gene>
<dbReference type="RefSeq" id="WP_069662569.1">
    <property type="nucleotide sequence ID" value="NZ_JBHUJJ010000002.1"/>
</dbReference>
<dbReference type="AlphaFoldDB" id="A0A1E5H260"/>
<feature type="compositionally biased region" description="Polar residues" evidence="1">
    <location>
        <begin position="31"/>
        <end position="41"/>
    </location>
</feature>
<proteinExistence type="predicted"/>
<name>A0A1E5H260_9ENTE</name>
<dbReference type="OrthoDB" id="2193473at2"/>
<feature type="compositionally biased region" description="Polar residues" evidence="1">
    <location>
        <begin position="61"/>
        <end position="72"/>
    </location>
</feature>
<protein>
    <submittedName>
        <fullName evidence="2">Uncharacterized protein</fullName>
    </submittedName>
</protein>